<dbReference type="CDD" id="cd03424">
    <property type="entry name" value="NUDIX_ADPRase_Nudt5_UGPPase_Nudt14"/>
    <property type="match status" value="1"/>
</dbReference>
<dbReference type="InterPro" id="IPR020084">
    <property type="entry name" value="NUDIX_hydrolase_CS"/>
</dbReference>
<comment type="cofactor">
    <cofactor evidence="1">
        <name>Mg(2+)</name>
        <dbReference type="ChEBI" id="CHEBI:18420"/>
    </cofactor>
</comment>
<evidence type="ECO:0000313" key="7">
    <source>
        <dbReference type="EMBL" id="SFM37687.1"/>
    </source>
</evidence>
<evidence type="ECO:0000256" key="2">
    <source>
        <dbReference type="ARBA" id="ARBA00005582"/>
    </source>
</evidence>
<proteinExistence type="inferred from homology"/>
<reference evidence="6 9" key="2">
    <citation type="submission" date="2018-10" db="EMBL/GenBank/DDBJ databases">
        <title>Sequencing the genomes of 1000 actinobacteria strains.</title>
        <authorList>
            <person name="Klenk H.-P."/>
        </authorList>
    </citation>
    <scope>NUCLEOTIDE SEQUENCE [LARGE SCALE GENOMIC DNA]</scope>
    <source>
        <strain evidence="6 9">DSM 45119</strain>
    </source>
</reference>
<dbReference type="RefSeq" id="WP_093145647.1">
    <property type="nucleotide sequence ID" value="NZ_FOUP01000001.1"/>
</dbReference>
<dbReference type="Proteomes" id="UP000270697">
    <property type="component" value="Unassembled WGS sequence"/>
</dbReference>
<dbReference type="PRINTS" id="PR00502">
    <property type="entry name" value="NUDIXFAMILY"/>
</dbReference>
<evidence type="ECO:0000313" key="6">
    <source>
        <dbReference type="EMBL" id="RKT84871.1"/>
    </source>
</evidence>
<evidence type="ECO:0000313" key="8">
    <source>
        <dbReference type="Proteomes" id="UP000199398"/>
    </source>
</evidence>
<reference evidence="7 8" key="1">
    <citation type="submission" date="2016-10" db="EMBL/GenBank/DDBJ databases">
        <authorList>
            <person name="de Groot N.N."/>
        </authorList>
    </citation>
    <scope>NUCLEOTIDE SEQUENCE [LARGE SCALE GENOMIC DNA]</scope>
    <source>
        <strain evidence="7 8">CPCC 201259</strain>
    </source>
</reference>
<dbReference type="Gene3D" id="3.90.79.10">
    <property type="entry name" value="Nucleoside Triphosphate Pyrophosphohydrolase"/>
    <property type="match status" value="1"/>
</dbReference>
<dbReference type="EMBL" id="RBXX01000002">
    <property type="protein sequence ID" value="RKT84871.1"/>
    <property type="molecule type" value="Genomic_DNA"/>
</dbReference>
<dbReference type="GO" id="GO:0019693">
    <property type="term" value="P:ribose phosphate metabolic process"/>
    <property type="evidence" value="ECO:0007669"/>
    <property type="project" value="TreeGrafter"/>
</dbReference>
<dbReference type="InterPro" id="IPR015797">
    <property type="entry name" value="NUDIX_hydrolase-like_dom_sf"/>
</dbReference>
<evidence type="ECO:0000259" key="5">
    <source>
        <dbReference type="PROSITE" id="PS51462"/>
    </source>
</evidence>
<dbReference type="OrthoDB" id="177518at2"/>
<evidence type="ECO:0000256" key="1">
    <source>
        <dbReference type="ARBA" id="ARBA00001946"/>
    </source>
</evidence>
<dbReference type="AlphaFoldDB" id="A0A1I4QCB9"/>
<evidence type="ECO:0000313" key="9">
    <source>
        <dbReference type="Proteomes" id="UP000270697"/>
    </source>
</evidence>
<protein>
    <submittedName>
        <fullName evidence="6">ADP-ribose pyrophosphatase YjhB (NUDIX family)</fullName>
    </submittedName>
    <submittedName>
        <fullName evidence="7">ADP-ribose pyrophosphatase YjhB, NUDIX family</fullName>
    </submittedName>
</protein>
<dbReference type="PROSITE" id="PS00893">
    <property type="entry name" value="NUDIX_BOX"/>
    <property type="match status" value="1"/>
</dbReference>
<dbReference type="InterPro" id="IPR000086">
    <property type="entry name" value="NUDIX_hydrolase_dom"/>
</dbReference>
<dbReference type="PROSITE" id="PS51462">
    <property type="entry name" value="NUDIX"/>
    <property type="match status" value="1"/>
</dbReference>
<organism evidence="7 8">
    <name type="scientific">Saccharopolyspora antimicrobica</name>
    <dbReference type="NCBI Taxonomy" id="455193"/>
    <lineage>
        <taxon>Bacteria</taxon>
        <taxon>Bacillati</taxon>
        <taxon>Actinomycetota</taxon>
        <taxon>Actinomycetes</taxon>
        <taxon>Pseudonocardiales</taxon>
        <taxon>Pseudonocardiaceae</taxon>
        <taxon>Saccharopolyspora</taxon>
    </lineage>
</organism>
<dbReference type="PANTHER" id="PTHR11839:SF18">
    <property type="entry name" value="NUDIX HYDROLASE DOMAIN-CONTAINING PROTEIN"/>
    <property type="match status" value="1"/>
</dbReference>
<dbReference type="InterPro" id="IPR020476">
    <property type="entry name" value="Nudix_hydrolase"/>
</dbReference>
<dbReference type="Pfam" id="PF00293">
    <property type="entry name" value="NUDIX"/>
    <property type="match status" value="1"/>
</dbReference>
<dbReference type="GO" id="GO:0016462">
    <property type="term" value="F:pyrophosphatase activity"/>
    <property type="evidence" value="ECO:0007669"/>
    <property type="project" value="UniProtKB-ARBA"/>
</dbReference>
<accession>A0A1I4QCB9</accession>
<dbReference type="EMBL" id="FOUP01000001">
    <property type="protein sequence ID" value="SFM37687.1"/>
    <property type="molecule type" value="Genomic_DNA"/>
</dbReference>
<dbReference type="STRING" id="455193.SAMN05421805_10163"/>
<feature type="domain" description="Nudix hydrolase" evidence="5">
    <location>
        <begin position="43"/>
        <end position="171"/>
    </location>
</feature>
<keyword evidence="9" id="KW-1185">Reference proteome</keyword>
<dbReference type="GO" id="GO:0005829">
    <property type="term" value="C:cytosol"/>
    <property type="evidence" value="ECO:0007669"/>
    <property type="project" value="TreeGrafter"/>
</dbReference>
<name>A0A1I4QCB9_9PSEU</name>
<dbReference type="PANTHER" id="PTHR11839">
    <property type="entry name" value="UDP/ADP-SUGAR PYROPHOSPHATASE"/>
    <property type="match status" value="1"/>
</dbReference>
<dbReference type="GO" id="GO:0006753">
    <property type="term" value="P:nucleoside phosphate metabolic process"/>
    <property type="evidence" value="ECO:0007669"/>
    <property type="project" value="TreeGrafter"/>
</dbReference>
<evidence type="ECO:0000256" key="4">
    <source>
        <dbReference type="RuleBase" id="RU003476"/>
    </source>
</evidence>
<evidence type="ECO:0000256" key="3">
    <source>
        <dbReference type="ARBA" id="ARBA00022801"/>
    </source>
</evidence>
<sequence length="183" mass="20628">MVNEESKWTVHGERTVYNSDWVRVGLADISQPSGNRFEHHTVWFPPPAMTVLIDDSGTNVLMAWRHRFAPDLWNWELPGGIIDAGEDPKQTAERELVEETGYRPRSLEPLVTFEPAVGMLRNPHHVFLGRGAELVGDPTELDEGKFEWVPLDRVPKLIRDGEIQNSGTLVGLLHFLALGRGTD</sequence>
<gene>
    <name evidence="6" type="ORF">ATL45_3202</name>
    <name evidence="7" type="ORF">SAMN05421805_10163</name>
</gene>
<dbReference type="SUPFAM" id="SSF55811">
    <property type="entry name" value="Nudix"/>
    <property type="match status" value="1"/>
</dbReference>
<dbReference type="Proteomes" id="UP000199398">
    <property type="component" value="Unassembled WGS sequence"/>
</dbReference>
<keyword evidence="3 4" id="KW-0378">Hydrolase</keyword>
<comment type="similarity">
    <text evidence="2 4">Belongs to the Nudix hydrolase family.</text>
</comment>